<evidence type="ECO:0000313" key="2">
    <source>
        <dbReference type="EMBL" id="CAB5217663.1"/>
    </source>
</evidence>
<protein>
    <submittedName>
        <fullName evidence="1">Uncharacterized protein</fullName>
    </submittedName>
</protein>
<evidence type="ECO:0000313" key="1">
    <source>
        <dbReference type="EMBL" id="CAB4134320.1"/>
    </source>
</evidence>
<sequence>MPTVTSENKAKFDREFMEKKSGKMAKKEAKPKNWHGVFHKETDKIHGFYPSEEEAHKSYSSGKYSPQNDYAIGKLTDAEVKQHKLI</sequence>
<dbReference type="EMBL" id="LR798253">
    <property type="protein sequence ID" value="CAB5217663.1"/>
    <property type="molecule type" value="Genomic_DNA"/>
</dbReference>
<organism evidence="1">
    <name type="scientific">uncultured Caudovirales phage</name>
    <dbReference type="NCBI Taxonomy" id="2100421"/>
    <lineage>
        <taxon>Viruses</taxon>
        <taxon>Duplodnaviria</taxon>
        <taxon>Heunggongvirae</taxon>
        <taxon>Uroviricota</taxon>
        <taxon>Caudoviricetes</taxon>
        <taxon>Peduoviridae</taxon>
        <taxon>Maltschvirus</taxon>
        <taxon>Maltschvirus maltsch</taxon>
    </lineage>
</organism>
<proteinExistence type="predicted"/>
<reference evidence="1" key="1">
    <citation type="submission" date="2020-04" db="EMBL/GenBank/DDBJ databases">
        <authorList>
            <person name="Chiriac C."/>
            <person name="Salcher M."/>
            <person name="Ghai R."/>
            <person name="Kavagutti S V."/>
        </authorList>
    </citation>
    <scope>NUCLEOTIDE SEQUENCE</scope>
</reference>
<name>A0A6J5LMT4_9CAUD</name>
<accession>A0A6J5LMT4</accession>
<dbReference type="EMBL" id="LR796282">
    <property type="protein sequence ID" value="CAB4134320.1"/>
    <property type="molecule type" value="Genomic_DNA"/>
</dbReference>
<gene>
    <name evidence="2" type="ORF">UFOVP205_6</name>
    <name evidence="1" type="ORF">UFOVP267_49</name>
</gene>